<evidence type="ECO:0000313" key="2">
    <source>
        <dbReference type="Proteomes" id="UP000319143"/>
    </source>
</evidence>
<accession>A0A5C6DCS8</accession>
<dbReference type="Proteomes" id="UP000319143">
    <property type="component" value="Unassembled WGS sequence"/>
</dbReference>
<sequence>MLVSAAKSSILGGLCDDGVRLLYKIWPTVLSTSTERLFGYNQEILPRPSQILPTPDGHSSFQ</sequence>
<evidence type="ECO:0000313" key="1">
    <source>
        <dbReference type="EMBL" id="TWU33026.1"/>
    </source>
</evidence>
<proteinExistence type="predicted"/>
<protein>
    <submittedName>
        <fullName evidence="1">Uncharacterized protein</fullName>
    </submittedName>
</protein>
<dbReference type="EMBL" id="SJPV01000011">
    <property type="protein sequence ID" value="TWU33026.1"/>
    <property type="molecule type" value="Genomic_DNA"/>
</dbReference>
<dbReference type="AlphaFoldDB" id="A0A5C6DCS8"/>
<gene>
    <name evidence="1" type="ORF">Poly41_54050</name>
</gene>
<comment type="caution">
    <text evidence="1">The sequence shown here is derived from an EMBL/GenBank/DDBJ whole genome shotgun (WGS) entry which is preliminary data.</text>
</comment>
<organism evidence="1 2">
    <name type="scientific">Novipirellula artificiosorum</name>
    <dbReference type="NCBI Taxonomy" id="2528016"/>
    <lineage>
        <taxon>Bacteria</taxon>
        <taxon>Pseudomonadati</taxon>
        <taxon>Planctomycetota</taxon>
        <taxon>Planctomycetia</taxon>
        <taxon>Pirellulales</taxon>
        <taxon>Pirellulaceae</taxon>
        <taxon>Novipirellula</taxon>
    </lineage>
</organism>
<keyword evidence="2" id="KW-1185">Reference proteome</keyword>
<name>A0A5C6DCS8_9BACT</name>
<reference evidence="1 2" key="1">
    <citation type="submission" date="2019-02" db="EMBL/GenBank/DDBJ databases">
        <title>Deep-cultivation of Planctomycetes and their phenomic and genomic characterization uncovers novel biology.</title>
        <authorList>
            <person name="Wiegand S."/>
            <person name="Jogler M."/>
            <person name="Boedeker C."/>
            <person name="Pinto D."/>
            <person name="Vollmers J."/>
            <person name="Rivas-Marin E."/>
            <person name="Kohn T."/>
            <person name="Peeters S.H."/>
            <person name="Heuer A."/>
            <person name="Rast P."/>
            <person name="Oberbeckmann S."/>
            <person name="Bunk B."/>
            <person name="Jeske O."/>
            <person name="Meyerdierks A."/>
            <person name="Storesund J.E."/>
            <person name="Kallscheuer N."/>
            <person name="Luecker S."/>
            <person name="Lage O.M."/>
            <person name="Pohl T."/>
            <person name="Merkel B.J."/>
            <person name="Hornburger P."/>
            <person name="Mueller R.-W."/>
            <person name="Bruemmer F."/>
            <person name="Labrenz M."/>
            <person name="Spormann A.M."/>
            <person name="Op Den Camp H."/>
            <person name="Overmann J."/>
            <person name="Amann R."/>
            <person name="Jetten M.S.M."/>
            <person name="Mascher T."/>
            <person name="Medema M.H."/>
            <person name="Devos D.P."/>
            <person name="Kaster A.-K."/>
            <person name="Ovreas L."/>
            <person name="Rohde M."/>
            <person name="Galperin M.Y."/>
            <person name="Jogler C."/>
        </authorList>
    </citation>
    <scope>NUCLEOTIDE SEQUENCE [LARGE SCALE GENOMIC DNA]</scope>
    <source>
        <strain evidence="1 2">Poly41</strain>
    </source>
</reference>